<keyword evidence="1" id="KW-0812">Transmembrane</keyword>
<accession>A0ABY5Y957</accession>
<feature type="transmembrane region" description="Helical" evidence="1">
    <location>
        <begin position="6"/>
        <end position="26"/>
    </location>
</feature>
<dbReference type="Proteomes" id="UP001059209">
    <property type="component" value="Chromosome"/>
</dbReference>
<evidence type="ECO:0000313" key="3">
    <source>
        <dbReference type="Proteomes" id="UP001059209"/>
    </source>
</evidence>
<dbReference type="EMBL" id="CP104205">
    <property type="protein sequence ID" value="UWX54887.1"/>
    <property type="molecule type" value="Genomic_DNA"/>
</dbReference>
<dbReference type="RefSeq" id="WP_260572741.1">
    <property type="nucleotide sequence ID" value="NZ_CP104205.1"/>
</dbReference>
<proteinExistence type="predicted"/>
<keyword evidence="1" id="KW-1133">Transmembrane helix</keyword>
<keyword evidence="1" id="KW-0472">Membrane</keyword>
<sequence length="90" mass="10185">MAHVFWLHLGYMGLIVNVLVFLSFWLPSQQTDISTVEPIQEHEKKVAVDAPDLMKALDSTYVDLIPNAQVFLDTIGNASFEFIQNLGNDY</sequence>
<organism evidence="2 3">
    <name type="scientific">Maribacter litopenaei</name>
    <dbReference type="NCBI Taxonomy" id="2976127"/>
    <lineage>
        <taxon>Bacteria</taxon>
        <taxon>Pseudomonadati</taxon>
        <taxon>Bacteroidota</taxon>
        <taxon>Flavobacteriia</taxon>
        <taxon>Flavobacteriales</taxon>
        <taxon>Flavobacteriaceae</taxon>
        <taxon>Maribacter</taxon>
    </lineage>
</organism>
<gene>
    <name evidence="2" type="ORF">NYZ99_19465</name>
</gene>
<protein>
    <submittedName>
        <fullName evidence="2">Uncharacterized protein</fullName>
    </submittedName>
</protein>
<reference evidence="2" key="1">
    <citation type="submission" date="2022-09" db="EMBL/GenBank/DDBJ databases">
        <title>Maribacter litopenaei sp. nov., isolated from the intestinal tract of the Pacific White Shrimp, Litopenaeus vannamei.</title>
        <authorList>
            <person name="Kim S.Y."/>
            <person name="Hwang C.Y."/>
        </authorList>
    </citation>
    <scope>NUCLEOTIDE SEQUENCE</scope>
    <source>
        <strain evidence="2">HL-LV01</strain>
    </source>
</reference>
<evidence type="ECO:0000313" key="2">
    <source>
        <dbReference type="EMBL" id="UWX54887.1"/>
    </source>
</evidence>
<name>A0ABY5Y957_9FLAO</name>
<evidence type="ECO:0000256" key="1">
    <source>
        <dbReference type="SAM" id="Phobius"/>
    </source>
</evidence>
<keyword evidence="3" id="KW-1185">Reference proteome</keyword>